<reference evidence="12" key="1">
    <citation type="submission" date="2019-03" db="UniProtKB">
        <authorList>
            <consortium name="Ensembl"/>
        </authorList>
    </citation>
    <scope>IDENTIFICATION</scope>
</reference>
<dbReference type="Pfam" id="PF08038">
    <property type="entry name" value="Tom7"/>
    <property type="match status" value="1"/>
</dbReference>
<evidence type="ECO:0000256" key="4">
    <source>
        <dbReference type="ARBA" id="ARBA00022448"/>
    </source>
</evidence>
<keyword evidence="4" id="KW-0813">Transport</keyword>
<organism evidence="12">
    <name type="scientific">Ursus maritimus</name>
    <name type="common">Polar bear</name>
    <name type="synonym">Thalarctos maritimus</name>
    <dbReference type="NCBI Taxonomy" id="29073"/>
    <lineage>
        <taxon>Eukaryota</taxon>
        <taxon>Metazoa</taxon>
        <taxon>Chordata</taxon>
        <taxon>Craniata</taxon>
        <taxon>Vertebrata</taxon>
        <taxon>Euteleostomi</taxon>
        <taxon>Mammalia</taxon>
        <taxon>Eutheria</taxon>
        <taxon>Laurasiatheria</taxon>
        <taxon>Carnivora</taxon>
        <taxon>Caniformia</taxon>
        <taxon>Ursidae</taxon>
        <taxon>Ursus</taxon>
    </lineage>
</organism>
<keyword evidence="8" id="KW-1133">Transmembrane helix</keyword>
<accession>A0A452VJY4</accession>
<comment type="subcellular location">
    <subcellularLocation>
        <location evidence="1">Mitochondrion outer membrane</location>
        <topology evidence="1">Single-pass membrane protein</topology>
    </subcellularLocation>
</comment>
<dbReference type="InterPro" id="IPR012621">
    <property type="entry name" value="Tom7"/>
</dbReference>
<dbReference type="GO" id="GO:1903955">
    <property type="term" value="P:positive regulation of protein targeting to mitochondrion"/>
    <property type="evidence" value="ECO:0007669"/>
    <property type="project" value="TreeGrafter"/>
</dbReference>
<keyword evidence="6" id="KW-1000">Mitochondrion outer membrane</keyword>
<keyword evidence="5" id="KW-0812">Transmembrane</keyword>
<evidence type="ECO:0000256" key="7">
    <source>
        <dbReference type="ARBA" id="ARBA00022927"/>
    </source>
</evidence>
<dbReference type="PANTHER" id="PTHR46722">
    <property type="entry name" value="MITOCHONDRIAL IMPORT RECEPTOR SUBUNIT TOM7 HOMOLOG"/>
    <property type="match status" value="1"/>
</dbReference>
<evidence type="ECO:0000256" key="9">
    <source>
        <dbReference type="ARBA" id="ARBA00023128"/>
    </source>
</evidence>
<evidence type="ECO:0000256" key="1">
    <source>
        <dbReference type="ARBA" id="ARBA00004572"/>
    </source>
</evidence>
<evidence type="ECO:0000256" key="3">
    <source>
        <dbReference type="ARBA" id="ARBA00014537"/>
    </source>
</evidence>
<name>A0A452VJY4_URSMA</name>
<sequence length="146" mass="16483">MVKLSKEAKQRLQQLFRGGQFATHWSLVPVMIYLGFKRGADPGITIWSSGFGNGASFRCSSVEWDVMQVRPVTLVCLPDTVVYGSGMHPQCILGLRRLCPRKPIRIPGGKKMVFPWNDAELEETEPEIELPRTTTQKQLLQNKVVK</sequence>
<dbReference type="GO" id="GO:0030150">
    <property type="term" value="P:protein import into mitochondrial matrix"/>
    <property type="evidence" value="ECO:0007669"/>
    <property type="project" value="InterPro"/>
</dbReference>
<keyword evidence="10" id="KW-0472">Membrane</keyword>
<comment type="similarity">
    <text evidence="2">Belongs to the Tom7 family.</text>
</comment>
<evidence type="ECO:0000256" key="2">
    <source>
        <dbReference type="ARBA" id="ARBA00010917"/>
    </source>
</evidence>
<dbReference type="AlphaFoldDB" id="A0A452VJY4"/>
<evidence type="ECO:0000256" key="6">
    <source>
        <dbReference type="ARBA" id="ARBA00022787"/>
    </source>
</evidence>
<evidence type="ECO:0000256" key="8">
    <source>
        <dbReference type="ARBA" id="ARBA00022989"/>
    </source>
</evidence>
<evidence type="ECO:0000256" key="11">
    <source>
        <dbReference type="ARBA" id="ARBA00032786"/>
    </source>
</evidence>
<dbReference type="PANTHER" id="PTHR46722:SF1">
    <property type="entry name" value="MITOCHONDRIAL IMPORT RECEPTOR SUBUNIT TOM7 HOMOLOG"/>
    <property type="match status" value="1"/>
</dbReference>
<evidence type="ECO:0000256" key="5">
    <source>
        <dbReference type="ARBA" id="ARBA00022692"/>
    </source>
</evidence>
<dbReference type="GO" id="GO:0005742">
    <property type="term" value="C:mitochondrial outer membrane translocase complex"/>
    <property type="evidence" value="ECO:0007669"/>
    <property type="project" value="InterPro"/>
</dbReference>
<keyword evidence="7" id="KW-0653">Protein transport</keyword>
<keyword evidence="9" id="KW-0496">Mitochondrion</keyword>
<dbReference type="GeneTree" id="ENSGT01140000282691"/>
<proteinExistence type="inferred from homology"/>
<evidence type="ECO:0000256" key="10">
    <source>
        <dbReference type="ARBA" id="ARBA00023136"/>
    </source>
</evidence>
<protein>
    <recommendedName>
        <fullName evidence="3">Mitochondrial import receptor subunit TOM7 homolog</fullName>
    </recommendedName>
    <alternativeName>
        <fullName evidence="11">Translocase of outer membrane 7 kDa subunit homolog</fullName>
    </alternativeName>
</protein>
<evidence type="ECO:0000313" key="12">
    <source>
        <dbReference type="Ensembl" id="ENSUMAP00000034019"/>
    </source>
</evidence>
<dbReference type="Ensembl" id="ENSUMAT00000040259.1">
    <property type="protein sequence ID" value="ENSUMAP00000034019.1"/>
    <property type="gene ID" value="ENSUMAG00000024503.1"/>
</dbReference>